<dbReference type="EMBL" id="JAFBBK010000001">
    <property type="protein sequence ID" value="MBM7417405.1"/>
    <property type="molecule type" value="Genomic_DNA"/>
</dbReference>
<dbReference type="RefSeq" id="WP_204870058.1">
    <property type="nucleotide sequence ID" value="NZ_JAFBBK010000001.1"/>
</dbReference>
<comment type="similarity">
    <text evidence="1">Belongs to the CdaR family.</text>
</comment>
<dbReference type="PANTHER" id="PTHR33744">
    <property type="entry name" value="CARBOHYDRATE DIACID REGULATOR"/>
    <property type="match status" value="1"/>
</dbReference>
<dbReference type="InterPro" id="IPR042070">
    <property type="entry name" value="PucR_C-HTH_sf"/>
</dbReference>
<feature type="region of interest" description="Disordered" evidence="2">
    <location>
        <begin position="528"/>
        <end position="556"/>
    </location>
</feature>
<protein>
    <submittedName>
        <fullName evidence="5">Sugar diacid utilization regulator</fullName>
    </submittedName>
</protein>
<dbReference type="PANTHER" id="PTHR33744:SF15">
    <property type="entry name" value="CARBOHYDRATE DIACID REGULATOR"/>
    <property type="match status" value="1"/>
</dbReference>
<evidence type="ECO:0000256" key="2">
    <source>
        <dbReference type="SAM" id="MobiDB-lite"/>
    </source>
</evidence>
<dbReference type="Gene3D" id="1.10.10.2840">
    <property type="entry name" value="PucR C-terminal helix-turn-helix domain"/>
    <property type="match status" value="1"/>
</dbReference>
<dbReference type="Proteomes" id="UP000703038">
    <property type="component" value="Unassembled WGS sequence"/>
</dbReference>
<name>A0ABS2KZN3_9NOCA</name>
<evidence type="ECO:0000259" key="4">
    <source>
        <dbReference type="Pfam" id="PF17853"/>
    </source>
</evidence>
<dbReference type="InterPro" id="IPR025736">
    <property type="entry name" value="PucR_C-HTH_dom"/>
</dbReference>
<keyword evidence="6" id="KW-1185">Reference proteome</keyword>
<feature type="domain" description="CdaR GGDEF-like" evidence="4">
    <location>
        <begin position="283"/>
        <end position="399"/>
    </location>
</feature>
<reference evidence="5 6" key="1">
    <citation type="submission" date="2021-01" db="EMBL/GenBank/DDBJ databases">
        <title>Genomics of switchgrass bacterial isolates.</title>
        <authorList>
            <person name="Shade A."/>
        </authorList>
    </citation>
    <scope>NUCLEOTIDE SEQUENCE [LARGE SCALE GENOMIC DNA]</scope>
    <source>
        <strain evidence="5 6">PvP111</strain>
    </source>
</reference>
<evidence type="ECO:0000313" key="6">
    <source>
        <dbReference type="Proteomes" id="UP000703038"/>
    </source>
</evidence>
<evidence type="ECO:0000259" key="3">
    <source>
        <dbReference type="Pfam" id="PF13556"/>
    </source>
</evidence>
<organism evidence="5 6">
    <name type="scientific">Rhodococcoides corynebacterioides</name>
    <dbReference type="NCBI Taxonomy" id="53972"/>
    <lineage>
        <taxon>Bacteria</taxon>
        <taxon>Bacillati</taxon>
        <taxon>Actinomycetota</taxon>
        <taxon>Actinomycetes</taxon>
        <taxon>Mycobacteriales</taxon>
        <taxon>Nocardiaceae</taxon>
        <taxon>Rhodococcoides</taxon>
    </lineage>
</organism>
<gene>
    <name evidence="5" type="ORF">JOE42_004138</name>
</gene>
<feature type="domain" description="PucR C-terminal helix-turn-helix" evidence="3">
    <location>
        <begin position="449"/>
        <end position="506"/>
    </location>
</feature>
<dbReference type="InterPro" id="IPR051448">
    <property type="entry name" value="CdaR-like_regulators"/>
</dbReference>
<dbReference type="Pfam" id="PF17853">
    <property type="entry name" value="GGDEF_2"/>
    <property type="match status" value="1"/>
</dbReference>
<evidence type="ECO:0000256" key="1">
    <source>
        <dbReference type="ARBA" id="ARBA00006754"/>
    </source>
</evidence>
<dbReference type="Pfam" id="PF13556">
    <property type="entry name" value="HTH_30"/>
    <property type="match status" value="1"/>
</dbReference>
<accession>A0ABS2KZN3</accession>
<evidence type="ECO:0000313" key="5">
    <source>
        <dbReference type="EMBL" id="MBM7417405.1"/>
    </source>
</evidence>
<proteinExistence type="inferred from homology"/>
<comment type="caution">
    <text evidence="5">The sequence shown here is derived from an EMBL/GenBank/DDBJ whole genome shotgun (WGS) entry which is preliminary data.</text>
</comment>
<dbReference type="InterPro" id="IPR041522">
    <property type="entry name" value="CdaR_GGDEF"/>
</dbReference>
<sequence>MSSTTAECTLGTVLGELGSAASLIGNSGAWLDRKVSGAVIWLAADPMPVDTQQLVVCPEALTDVATVRALLDGAESRAVVVRAPTDQTIAEYILDRSRTHAIVVLEQGGTPADAISATERAAQSVDESVSRRLASLQRTLSRALADRSTIESLASRLKKLCNATIVLLDRNGDVLHATGPVPLSLLFGEISKTHSESQIIDIDGWHGVATRLEDFDEPDEHLGWLVATSRRQPFPDPYVIAAVHMAATLVEVDRRMTTISRAQERAIRATVLEQILALRPIRDDPELAGRLAGLGVTFTGAARVVVLRPVRSTRKARLAETLEQLAAATAATLAAASVSHLITVRDNTVTVLAQADTPEIAALLSRQSGPVNFHCGIGRRITVVADAADSYHDAQLAVQSLRRNGSQKTTMSYEDFDLATALFSDVGLDQMAARAEVYFAGIRDREALIDGLRAYFDHGQNIIAAAAELDIHHNSLRYRLSKIEEALDVHLKDAGDISSVYLALTALELSGKLDARTARVTRRNSGHARAADIAASGTPTDYPGTEAGPGVVMDDN</sequence>